<evidence type="ECO:0000313" key="3">
    <source>
        <dbReference type="Proteomes" id="UP000199031"/>
    </source>
</evidence>
<organism evidence="2 3">
    <name type="scientific">Parafilimonas terrae</name>
    <dbReference type="NCBI Taxonomy" id="1465490"/>
    <lineage>
        <taxon>Bacteria</taxon>
        <taxon>Pseudomonadati</taxon>
        <taxon>Bacteroidota</taxon>
        <taxon>Chitinophagia</taxon>
        <taxon>Chitinophagales</taxon>
        <taxon>Chitinophagaceae</taxon>
        <taxon>Parafilimonas</taxon>
    </lineage>
</organism>
<dbReference type="Proteomes" id="UP000199031">
    <property type="component" value="Unassembled WGS sequence"/>
</dbReference>
<feature type="transmembrane region" description="Helical" evidence="1">
    <location>
        <begin position="80"/>
        <end position="101"/>
    </location>
</feature>
<dbReference type="AlphaFoldDB" id="A0A1I5TRF8"/>
<feature type="transmembrane region" description="Helical" evidence="1">
    <location>
        <begin position="312"/>
        <end position="334"/>
    </location>
</feature>
<feature type="transmembrane region" description="Helical" evidence="1">
    <location>
        <begin position="377"/>
        <end position="399"/>
    </location>
</feature>
<name>A0A1I5TRF8_9BACT</name>
<evidence type="ECO:0000256" key="1">
    <source>
        <dbReference type="SAM" id="Phobius"/>
    </source>
</evidence>
<keyword evidence="1" id="KW-0472">Membrane</keyword>
<dbReference type="OrthoDB" id="2827525at2"/>
<evidence type="ECO:0000313" key="2">
    <source>
        <dbReference type="EMBL" id="SFP85662.1"/>
    </source>
</evidence>
<feature type="transmembrane region" description="Helical" evidence="1">
    <location>
        <begin position="237"/>
        <end position="262"/>
    </location>
</feature>
<dbReference type="STRING" id="1465490.SAMN05444277_102267"/>
<proteinExistence type="predicted"/>
<evidence type="ECO:0008006" key="4">
    <source>
        <dbReference type="Google" id="ProtNLM"/>
    </source>
</evidence>
<feature type="transmembrane region" description="Helical" evidence="1">
    <location>
        <begin position="140"/>
        <end position="162"/>
    </location>
</feature>
<feature type="transmembrane region" description="Helical" evidence="1">
    <location>
        <begin position="182"/>
        <end position="200"/>
    </location>
</feature>
<accession>A0A1I5TRF8</accession>
<feature type="transmembrane region" description="Helical" evidence="1">
    <location>
        <begin position="346"/>
        <end position="365"/>
    </location>
</feature>
<keyword evidence="1" id="KW-0812">Transmembrane</keyword>
<dbReference type="RefSeq" id="WP_090655997.1">
    <property type="nucleotide sequence ID" value="NZ_FOXQ01000002.1"/>
</dbReference>
<feature type="transmembrane region" description="Helical" evidence="1">
    <location>
        <begin position="212"/>
        <end position="231"/>
    </location>
</feature>
<keyword evidence="1" id="KW-1133">Transmembrane helix</keyword>
<gene>
    <name evidence="2" type="ORF">SAMN05444277_102267</name>
</gene>
<keyword evidence="3" id="KW-1185">Reference proteome</keyword>
<feature type="transmembrane region" description="Helical" evidence="1">
    <location>
        <begin position="274"/>
        <end position="292"/>
    </location>
</feature>
<dbReference type="EMBL" id="FOXQ01000002">
    <property type="protein sequence ID" value="SFP85662.1"/>
    <property type="molecule type" value="Genomic_DNA"/>
</dbReference>
<protein>
    <recommendedName>
        <fullName evidence="4">Cytochrome C and Quinol oxidase polypeptide I</fullName>
    </recommendedName>
</protein>
<sequence>MTISLYKWLRIAVFNLLLVAFLGLVMRYKIAFSLPFITQKYFLNAHSHFAFAGWITQALMTFIAFYIAKNKASFSLKKYNRLLFANLITAYGMLFCFPFEGYGLMSIIFSTLSIFVSYAFAIVVWRDLNRINKKTVTHAWIKAALIWSALSSIGPYTLAYMMATGHIYQNIYLASIYFYLHFQYNGWFFFTCMGLFMNKLPELLFSVKLKKNIFYAFAFACLPAYFLSALWLPIPTWIYIIVVAAAFVQVIAWGALSVKLVSNRIAIFSQQHKPVTWLFVLPGIALSIKLLLQLGSTIPALSTWAFGFRPIVIGYLHLVFLGIFSIFILAYNLYNGYFEYNNRFARGAWIFIAGIILNEALLMLQGLDAITYTGVPYINELLLGAAIVMFVGILILNMATVSSKQNKGNI</sequence>
<reference evidence="2 3" key="1">
    <citation type="submission" date="2016-10" db="EMBL/GenBank/DDBJ databases">
        <authorList>
            <person name="de Groot N.N."/>
        </authorList>
    </citation>
    <scope>NUCLEOTIDE SEQUENCE [LARGE SCALE GENOMIC DNA]</scope>
    <source>
        <strain evidence="2 3">DSM 28286</strain>
    </source>
</reference>
<feature type="transmembrane region" description="Helical" evidence="1">
    <location>
        <begin position="51"/>
        <end position="68"/>
    </location>
</feature>
<feature type="transmembrane region" description="Helical" evidence="1">
    <location>
        <begin position="107"/>
        <end position="128"/>
    </location>
</feature>